<evidence type="ECO:0000256" key="3">
    <source>
        <dbReference type="ARBA" id="ARBA00022448"/>
    </source>
</evidence>
<sequence>MALSELWFILVGVLFIGFFFLEGFDFGVGMSTRFLAKDETERRVLIRTIGPVWDANEVWLITAGGAMFAAFPHWYASVFSGYYMAFVLLLLALIVRGVSFEFREKGDTQKWRYTWDWALFTGSILPPFLFGVFFTSLVQGLPLGEGMHVNANFFGDIVNVTSVIGGILFVLLSYLHGLFFIGLKTEDDIRARAFGQAKKIFIATLVVLIAYAAMFLTSDSGIMAGGNAPFTYVIIAAIVTLLLAFPFMMKQREGWAFIMTGLTFILITASYFVGLYPNVLVSSIDPIYNLSIHDAASGDYSLKLMTYVAATMVPIVLAYTAWTYYIFRQRITRKKVEQAEH</sequence>
<proteinExistence type="inferred from homology"/>
<keyword evidence="5" id="KW-0349">Heme</keyword>
<dbReference type="GO" id="GO:0019646">
    <property type="term" value="P:aerobic electron transport chain"/>
    <property type="evidence" value="ECO:0007669"/>
    <property type="project" value="TreeGrafter"/>
</dbReference>
<keyword evidence="10" id="KW-0408">Iron</keyword>
<feature type="transmembrane region" description="Helical" evidence="12">
    <location>
        <begin position="157"/>
        <end position="179"/>
    </location>
</feature>
<comment type="subcellular location">
    <subcellularLocation>
        <location evidence="1">Cell membrane</location>
        <topology evidence="1">Multi-pass membrane protein</topology>
    </subcellularLocation>
</comment>
<dbReference type="GO" id="GO:0016682">
    <property type="term" value="F:oxidoreductase activity, acting on diphenols and related substances as donors, oxygen as acceptor"/>
    <property type="evidence" value="ECO:0007669"/>
    <property type="project" value="TreeGrafter"/>
</dbReference>
<dbReference type="GO" id="GO:0046872">
    <property type="term" value="F:metal ion binding"/>
    <property type="evidence" value="ECO:0007669"/>
    <property type="project" value="UniProtKB-KW"/>
</dbReference>
<keyword evidence="7" id="KW-0479">Metal-binding</keyword>
<evidence type="ECO:0000313" key="13">
    <source>
        <dbReference type="EMBL" id="MBF4501677.1"/>
    </source>
</evidence>
<feature type="transmembrane region" description="Helical" evidence="12">
    <location>
        <begin position="304"/>
        <end position="327"/>
    </location>
</feature>
<dbReference type="EMBL" id="JADKPV010000005">
    <property type="protein sequence ID" value="MBF4501677.1"/>
    <property type="molecule type" value="Genomic_DNA"/>
</dbReference>
<keyword evidence="8" id="KW-0249">Electron transport</keyword>
<feature type="transmembrane region" description="Helical" evidence="12">
    <location>
        <begin position="114"/>
        <end position="137"/>
    </location>
</feature>
<organism evidence="13 14">
    <name type="scientific">Savagea serpentis</name>
    <dbReference type="NCBI Taxonomy" id="2785297"/>
    <lineage>
        <taxon>Bacteria</taxon>
        <taxon>Bacillati</taxon>
        <taxon>Bacillota</taxon>
        <taxon>Bacilli</taxon>
        <taxon>Bacillales</taxon>
        <taxon>Caryophanaceae</taxon>
        <taxon>Savagea</taxon>
    </lineage>
</organism>
<dbReference type="Proteomes" id="UP000622653">
    <property type="component" value="Unassembled WGS sequence"/>
</dbReference>
<dbReference type="AlphaFoldDB" id="A0A8J7G5B6"/>
<evidence type="ECO:0000256" key="12">
    <source>
        <dbReference type="SAM" id="Phobius"/>
    </source>
</evidence>
<evidence type="ECO:0000256" key="1">
    <source>
        <dbReference type="ARBA" id="ARBA00004651"/>
    </source>
</evidence>
<feature type="transmembrane region" description="Helical" evidence="12">
    <location>
        <begin position="255"/>
        <end position="276"/>
    </location>
</feature>
<feature type="transmembrane region" description="Helical" evidence="12">
    <location>
        <begin position="82"/>
        <end position="102"/>
    </location>
</feature>
<feature type="transmembrane region" description="Helical" evidence="12">
    <location>
        <begin position="230"/>
        <end position="248"/>
    </location>
</feature>
<evidence type="ECO:0000256" key="10">
    <source>
        <dbReference type="ARBA" id="ARBA00023004"/>
    </source>
</evidence>
<evidence type="ECO:0000256" key="8">
    <source>
        <dbReference type="ARBA" id="ARBA00022982"/>
    </source>
</evidence>
<dbReference type="GO" id="GO:0009055">
    <property type="term" value="F:electron transfer activity"/>
    <property type="evidence" value="ECO:0007669"/>
    <property type="project" value="TreeGrafter"/>
</dbReference>
<comment type="caution">
    <text evidence="13">The sequence shown here is derived from an EMBL/GenBank/DDBJ whole genome shotgun (WGS) entry which is preliminary data.</text>
</comment>
<dbReference type="RefSeq" id="WP_194563163.1">
    <property type="nucleotide sequence ID" value="NZ_JADKPV010000005.1"/>
</dbReference>
<feature type="transmembrane region" description="Helical" evidence="12">
    <location>
        <begin position="200"/>
        <end position="218"/>
    </location>
</feature>
<keyword evidence="9 12" id="KW-1133">Transmembrane helix</keyword>
<evidence type="ECO:0000256" key="9">
    <source>
        <dbReference type="ARBA" id="ARBA00022989"/>
    </source>
</evidence>
<evidence type="ECO:0000256" key="6">
    <source>
        <dbReference type="ARBA" id="ARBA00022692"/>
    </source>
</evidence>
<accession>A0A8J7G5B6</accession>
<evidence type="ECO:0000256" key="5">
    <source>
        <dbReference type="ARBA" id="ARBA00022617"/>
    </source>
</evidence>
<reference evidence="13" key="1">
    <citation type="submission" date="2020-11" db="EMBL/GenBank/DDBJ databases">
        <title>Multidrug resistant novel bacterium Savagea serpentis sp. nov., isolated from the scats of a vine snake (Ahaetulla nasuta).</title>
        <authorList>
            <person name="Venkata Ramana V."/>
            <person name="Vikas Patil S."/>
            <person name="Yogita Lugani V."/>
        </authorList>
    </citation>
    <scope>NUCLEOTIDE SEQUENCE</scope>
    <source>
        <strain evidence="13">SN6</strain>
    </source>
</reference>
<dbReference type="PANTHER" id="PTHR43141:SF5">
    <property type="entry name" value="CYTOCHROME BD-I UBIQUINOL OXIDASE SUBUNIT 2"/>
    <property type="match status" value="1"/>
</dbReference>
<dbReference type="NCBIfam" id="TIGR00203">
    <property type="entry name" value="cydB"/>
    <property type="match status" value="1"/>
</dbReference>
<evidence type="ECO:0000313" key="14">
    <source>
        <dbReference type="Proteomes" id="UP000622653"/>
    </source>
</evidence>
<name>A0A8J7G5B6_9BACL</name>
<evidence type="ECO:0000256" key="7">
    <source>
        <dbReference type="ARBA" id="ARBA00022723"/>
    </source>
</evidence>
<keyword evidence="6 12" id="KW-0812">Transmembrane</keyword>
<dbReference type="GO" id="GO:0070069">
    <property type="term" value="C:cytochrome complex"/>
    <property type="evidence" value="ECO:0007669"/>
    <property type="project" value="TreeGrafter"/>
</dbReference>
<dbReference type="Pfam" id="PF02322">
    <property type="entry name" value="Cyt_bd_oxida_II"/>
    <property type="match status" value="1"/>
</dbReference>
<dbReference type="PANTHER" id="PTHR43141">
    <property type="entry name" value="CYTOCHROME BD2 SUBUNIT II"/>
    <property type="match status" value="1"/>
</dbReference>
<evidence type="ECO:0000256" key="11">
    <source>
        <dbReference type="ARBA" id="ARBA00023136"/>
    </source>
</evidence>
<keyword evidence="11 12" id="KW-0472">Membrane</keyword>
<keyword evidence="4" id="KW-1003">Cell membrane</keyword>
<keyword evidence="3" id="KW-0813">Transport</keyword>
<feature type="transmembrane region" description="Helical" evidence="12">
    <location>
        <begin position="6"/>
        <end position="36"/>
    </location>
</feature>
<evidence type="ECO:0000256" key="2">
    <source>
        <dbReference type="ARBA" id="ARBA00007543"/>
    </source>
</evidence>
<dbReference type="PIRSF" id="PIRSF000267">
    <property type="entry name" value="Cyt_oxidse_sub2"/>
    <property type="match status" value="1"/>
</dbReference>
<keyword evidence="14" id="KW-1185">Reference proteome</keyword>
<comment type="similarity">
    <text evidence="2">Belongs to the cytochrome ubiquinol oxidase subunit 2 family.</text>
</comment>
<protein>
    <submittedName>
        <fullName evidence="13">Cytochrome d ubiquinol oxidase subunit II</fullName>
    </submittedName>
</protein>
<evidence type="ECO:0000256" key="4">
    <source>
        <dbReference type="ARBA" id="ARBA00022475"/>
    </source>
</evidence>
<dbReference type="GO" id="GO:0005886">
    <property type="term" value="C:plasma membrane"/>
    <property type="evidence" value="ECO:0007669"/>
    <property type="project" value="UniProtKB-SubCell"/>
</dbReference>
<dbReference type="InterPro" id="IPR003317">
    <property type="entry name" value="Cyt-d_oxidase_su2"/>
</dbReference>
<gene>
    <name evidence="13" type="primary">cydB</name>
    <name evidence="13" type="ORF">IRY55_09905</name>
</gene>